<feature type="domain" description="HTH arsR-type" evidence="1">
    <location>
        <begin position="3"/>
        <end position="97"/>
    </location>
</feature>
<comment type="caution">
    <text evidence="2">The sequence shown here is derived from an EMBL/GenBank/DDBJ whole genome shotgun (WGS) entry which is preliminary data.</text>
</comment>
<sequence>MLTSETREAALARVGRALADPTRCRLMVAMLDGPSYPAQLASSLGLSRSNVSNHLACLRGCGLVVASLEGRQTRYELADPHLSAALGELARVVLAVSTTDACVGEPEVVL</sequence>
<name>A0ABP9F5U4_9PSEU</name>
<evidence type="ECO:0000313" key="2">
    <source>
        <dbReference type="EMBL" id="GAA4895002.1"/>
    </source>
</evidence>
<dbReference type="Gene3D" id="1.10.10.10">
    <property type="entry name" value="Winged helix-like DNA-binding domain superfamily/Winged helix DNA-binding domain"/>
    <property type="match status" value="1"/>
</dbReference>
<dbReference type="PRINTS" id="PR00778">
    <property type="entry name" value="HTHARSR"/>
</dbReference>
<dbReference type="PANTHER" id="PTHR39168">
    <property type="entry name" value="TRANSCRIPTIONAL REGULATOR-RELATED"/>
    <property type="match status" value="1"/>
</dbReference>
<dbReference type="SUPFAM" id="SSF46785">
    <property type="entry name" value="Winged helix' DNA-binding domain"/>
    <property type="match status" value="1"/>
</dbReference>
<dbReference type="SMART" id="SM00418">
    <property type="entry name" value="HTH_ARSR"/>
    <property type="match status" value="1"/>
</dbReference>
<dbReference type="EMBL" id="BAABHQ010000027">
    <property type="protein sequence ID" value="GAA4895002.1"/>
    <property type="molecule type" value="Genomic_DNA"/>
</dbReference>
<evidence type="ECO:0000259" key="1">
    <source>
        <dbReference type="PROSITE" id="PS50987"/>
    </source>
</evidence>
<dbReference type="CDD" id="cd00090">
    <property type="entry name" value="HTH_ARSR"/>
    <property type="match status" value="1"/>
</dbReference>
<organism evidence="2 3">
    <name type="scientific">Actinomycetospora straminea</name>
    <dbReference type="NCBI Taxonomy" id="663607"/>
    <lineage>
        <taxon>Bacteria</taxon>
        <taxon>Bacillati</taxon>
        <taxon>Actinomycetota</taxon>
        <taxon>Actinomycetes</taxon>
        <taxon>Pseudonocardiales</taxon>
        <taxon>Pseudonocardiaceae</taxon>
        <taxon>Actinomycetospora</taxon>
    </lineage>
</organism>
<dbReference type="InterPro" id="IPR036390">
    <property type="entry name" value="WH_DNA-bd_sf"/>
</dbReference>
<gene>
    <name evidence="2" type="primary">cmtR</name>
    <name evidence="2" type="ORF">GCM10023203_56560</name>
</gene>
<dbReference type="InterPro" id="IPR001845">
    <property type="entry name" value="HTH_ArsR_DNA-bd_dom"/>
</dbReference>
<dbReference type="Pfam" id="PF01022">
    <property type="entry name" value="HTH_5"/>
    <property type="match status" value="1"/>
</dbReference>
<dbReference type="NCBIfam" id="NF033788">
    <property type="entry name" value="HTH_metalloreg"/>
    <property type="match status" value="1"/>
</dbReference>
<dbReference type="InterPro" id="IPR011991">
    <property type="entry name" value="ArsR-like_HTH"/>
</dbReference>
<dbReference type="RefSeq" id="WP_274233363.1">
    <property type="nucleotide sequence ID" value="NZ_BAABHQ010000027.1"/>
</dbReference>
<accession>A0ABP9F5U4</accession>
<keyword evidence="3" id="KW-1185">Reference proteome</keyword>
<proteinExistence type="predicted"/>
<evidence type="ECO:0000313" key="3">
    <source>
        <dbReference type="Proteomes" id="UP001500457"/>
    </source>
</evidence>
<dbReference type="Proteomes" id="UP001500457">
    <property type="component" value="Unassembled WGS sequence"/>
</dbReference>
<dbReference type="InterPro" id="IPR036388">
    <property type="entry name" value="WH-like_DNA-bd_sf"/>
</dbReference>
<reference evidence="3" key="1">
    <citation type="journal article" date="2019" name="Int. J. Syst. Evol. Microbiol.">
        <title>The Global Catalogue of Microorganisms (GCM) 10K type strain sequencing project: providing services to taxonomists for standard genome sequencing and annotation.</title>
        <authorList>
            <consortium name="The Broad Institute Genomics Platform"/>
            <consortium name="The Broad Institute Genome Sequencing Center for Infectious Disease"/>
            <person name="Wu L."/>
            <person name="Ma J."/>
        </authorList>
    </citation>
    <scope>NUCLEOTIDE SEQUENCE [LARGE SCALE GENOMIC DNA]</scope>
    <source>
        <strain evidence="3">JCM 17983</strain>
    </source>
</reference>
<dbReference type="PANTHER" id="PTHR39168:SF2">
    <property type="entry name" value="HTH-TYPE TRANSCRIPTIONAL REGULATOR CMTR"/>
    <property type="match status" value="1"/>
</dbReference>
<dbReference type="InterPro" id="IPR052543">
    <property type="entry name" value="HTH_Metal-responsive_Reg"/>
</dbReference>
<dbReference type="PROSITE" id="PS50987">
    <property type="entry name" value="HTH_ARSR_2"/>
    <property type="match status" value="1"/>
</dbReference>
<protein>
    <submittedName>
        <fullName evidence="2">Cd(II)/Pb(II)-sensing metalloregulatory transcriptional regulator CmtR</fullName>
    </submittedName>
</protein>